<evidence type="ECO:0000313" key="2">
    <source>
        <dbReference type="Proteomes" id="UP001596084"/>
    </source>
</evidence>
<accession>A0ABW0Q5B9</accession>
<protein>
    <submittedName>
        <fullName evidence="1">Uncharacterized protein</fullName>
    </submittedName>
</protein>
<reference evidence="2" key="1">
    <citation type="journal article" date="2019" name="Int. J. Syst. Evol. Microbiol.">
        <title>The Global Catalogue of Microorganisms (GCM) 10K type strain sequencing project: providing services to taxonomists for standard genome sequencing and annotation.</title>
        <authorList>
            <consortium name="The Broad Institute Genomics Platform"/>
            <consortium name="The Broad Institute Genome Sequencing Center for Infectious Disease"/>
            <person name="Wu L."/>
            <person name="Ma J."/>
        </authorList>
    </citation>
    <scope>NUCLEOTIDE SEQUENCE [LARGE SCALE GENOMIC DNA]</scope>
    <source>
        <strain evidence="2">CGMCC 4.7277</strain>
    </source>
</reference>
<comment type="caution">
    <text evidence="1">The sequence shown here is derived from an EMBL/GenBank/DDBJ whole genome shotgun (WGS) entry which is preliminary data.</text>
</comment>
<gene>
    <name evidence="1" type="ORF">ACFPP7_02930</name>
</gene>
<evidence type="ECO:0000313" key="1">
    <source>
        <dbReference type="EMBL" id="MFC5519873.1"/>
    </source>
</evidence>
<dbReference type="EMBL" id="JBHSMX010000006">
    <property type="protein sequence ID" value="MFC5519873.1"/>
    <property type="molecule type" value="Genomic_DNA"/>
</dbReference>
<keyword evidence="2" id="KW-1185">Reference proteome</keyword>
<dbReference type="RefSeq" id="WP_157090407.1">
    <property type="nucleotide sequence ID" value="NZ_JBHSMX010000006.1"/>
</dbReference>
<dbReference type="Proteomes" id="UP001596084">
    <property type="component" value="Unassembled WGS sequence"/>
</dbReference>
<name>A0ABW0Q5B9_9BURK</name>
<sequence length="219" mass="24497">MANDLILLKGPATYTVGALAKQSFLPGDYKSQAPIYSQLAAELPQYMSAKTQEIESRIQQLRSPVAPSMLGSQVHEKSLEEKLFDATAGVKVMTSQVAMYLDSQWRTKLFNQIDFLHDVDEWEQGDEPLQRESFATFLKAICELRPKKRPGLGLTPSGQLIAAWTAGSSRLTIEFLGNNRVKWVISRMVDDEIEHYVGDTTVNRLAAGLGPHHTEEWFG</sequence>
<organism evidence="1 2">
    <name type="scientific">Polaromonas jejuensis</name>
    <dbReference type="NCBI Taxonomy" id="457502"/>
    <lineage>
        <taxon>Bacteria</taxon>
        <taxon>Pseudomonadati</taxon>
        <taxon>Pseudomonadota</taxon>
        <taxon>Betaproteobacteria</taxon>
        <taxon>Burkholderiales</taxon>
        <taxon>Comamonadaceae</taxon>
        <taxon>Polaromonas</taxon>
    </lineage>
</organism>
<proteinExistence type="predicted"/>